<comment type="caution">
    <text evidence="1">The sequence shown here is derived from an EMBL/GenBank/DDBJ whole genome shotgun (WGS) entry which is preliminary data.</text>
</comment>
<proteinExistence type="predicted"/>
<reference evidence="1 2" key="1">
    <citation type="journal article" date="2024" name="IMA Fungus">
        <title>Apiospora arundinis, a panoply of carbohydrate-active enzymes and secondary metabolites.</title>
        <authorList>
            <person name="Sorensen T."/>
            <person name="Petersen C."/>
            <person name="Muurmann A.T."/>
            <person name="Christiansen J.V."/>
            <person name="Brundto M.L."/>
            <person name="Overgaard C.K."/>
            <person name="Boysen A.T."/>
            <person name="Wollenberg R.D."/>
            <person name="Larsen T.O."/>
            <person name="Sorensen J.L."/>
            <person name="Nielsen K.L."/>
            <person name="Sondergaard T.E."/>
        </authorList>
    </citation>
    <scope>NUCLEOTIDE SEQUENCE [LARGE SCALE GENOMIC DNA]</scope>
    <source>
        <strain evidence="1 2">AAU 773</strain>
    </source>
</reference>
<organism evidence="1 2">
    <name type="scientific">Apiospora arundinis</name>
    <dbReference type="NCBI Taxonomy" id="335852"/>
    <lineage>
        <taxon>Eukaryota</taxon>
        <taxon>Fungi</taxon>
        <taxon>Dikarya</taxon>
        <taxon>Ascomycota</taxon>
        <taxon>Pezizomycotina</taxon>
        <taxon>Sordariomycetes</taxon>
        <taxon>Xylariomycetidae</taxon>
        <taxon>Amphisphaeriales</taxon>
        <taxon>Apiosporaceae</taxon>
        <taxon>Apiospora</taxon>
    </lineage>
</organism>
<accession>A0ABR2I276</accession>
<keyword evidence="2" id="KW-1185">Reference proteome</keyword>
<sequence length="413" mass="46325">MPTSGTRTRTRRAGAVTRALAQERSSMRVLARHQRAMRAARIEPAGEPVPQEELEQPTPVLHRARALANANYPGKRRLTNAYDDRVCKRRNTDELFGTPWDDADDGLEKPAYEKLVALSAGNGHTPAGNPIGAEAFVAHLANNANNSRADVGSMGVLGKLPFEVRAEIFKLILVNNGPISVLKGWSLVFIRGRPNLDVQLLRTCRAFYEEGVQILYGDNTFHYKNRDPPVSHRDTRAVVNKIFEDPGFTIPIDKYGHLFRNIHVSIEPNRMHSAEVRESVAKALQKFLPGHGLHHPAQLRHVIVQVPLMTRGELNMRTTPSAGLRDVPSADFFRRDSSVFQVLEKLNCQFIEVVGQYKIETAVGQYKKVDWMYFRAVIDRRPHFTQQSVAAGVEDPWANDVVAIAGRKQNLSH</sequence>
<dbReference type="Proteomes" id="UP001390339">
    <property type="component" value="Unassembled WGS sequence"/>
</dbReference>
<protein>
    <submittedName>
        <fullName evidence="1">Uncharacterized protein</fullName>
    </submittedName>
</protein>
<dbReference type="EMBL" id="JAPCWZ010000007">
    <property type="protein sequence ID" value="KAK8856478.1"/>
    <property type="molecule type" value="Genomic_DNA"/>
</dbReference>
<name>A0ABR2I276_9PEZI</name>
<gene>
    <name evidence="1" type="ORF">PGQ11_012390</name>
</gene>
<evidence type="ECO:0000313" key="1">
    <source>
        <dbReference type="EMBL" id="KAK8856478.1"/>
    </source>
</evidence>
<evidence type="ECO:0000313" key="2">
    <source>
        <dbReference type="Proteomes" id="UP001390339"/>
    </source>
</evidence>